<dbReference type="SUPFAM" id="SSF161098">
    <property type="entry name" value="MetI-like"/>
    <property type="match status" value="1"/>
</dbReference>
<feature type="transmembrane region" description="Helical" evidence="8">
    <location>
        <begin position="126"/>
        <end position="149"/>
    </location>
</feature>
<gene>
    <name evidence="11" type="ORF">HNR09_001852</name>
</gene>
<proteinExistence type="inferred from homology"/>
<evidence type="ECO:0000256" key="7">
    <source>
        <dbReference type="ARBA" id="ARBA00023136"/>
    </source>
</evidence>
<dbReference type="GO" id="GO:0055085">
    <property type="term" value="P:transmembrane transport"/>
    <property type="evidence" value="ECO:0007669"/>
    <property type="project" value="InterPro"/>
</dbReference>
<feature type="transmembrane region" description="Helical" evidence="8">
    <location>
        <begin position="161"/>
        <end position="180"/>
    </location>
</feature>
<comment type="subcellular location">
    <subcellularLocation>
        <location evidence="1 8">Cell membrane</location>
        <topology evidence="1 8">Multi-pass membrane protein</topology>
    </subcellularLocation>
</comment>
<dbReference type="CDD" id="cd06261">
    <property type="entry name" value="TM_PBP2"/>
    <property type="match status" value="1"/>
</dbReference>
<comment type="similarity">
    <text evidence="2">Belongs to the binding-protein-dependent transport system permease family. CysTW subfamily.</text>
</comment>
<feature type="transmembrane region" description="Helical" evidence="8">
    <location>
        <begin position="93"/>
        <end position="114"/>
    </location>
</feature>
<dbReference type="AlphaFoldDB" id="A0A7Z0K988"/>
<dbReference type="InterPro" id="IPR035906">
    <property type="entry name" value="MetI-like_sf"/>
</dbReference>
<keyword evidence="3 8" id="KW-0813">Transport</keyword>
<evidence type="ECO:0000256" key="8">
    <source>
        <dbReference type="RuleBase" id="RU363032"/>
    </source>
</evidence>
<evidence type="ECO:0000259" key="10">
    <source>
        <dbReference type="PROSITE" id="PS50928"/>
    </source>
</evidence>
<keyword evidence="12" id="KW-1185">Reference proteome</keyword>
<feature type="transmembrane region" description="Helical" evidence="8">
    <location>
        <begin position="33"/>
        <end position="58"/>
    </location>
</feature>
<sequence>MSTQQSGSTEAPVSIDQAGPTPRSRRGLDVGRWFVPVIGGLAFLYLLVPIAYIFVFSFNDAGRTNLTWRGFTLANWQDPCRPSQLCEAFVNSLNVAVIATVVATVLGTMIAFGLERYRFRFAGSANLLIFLPLATPEVVLGASLLSQFLNLGVQLGMGTTVLSHIMFCISFVVVAIRARIATLDPALEEAAADLYASGRTAFWRVTFPLLIPGIAAAALLSFAISFDDFIVANFNSGAFTTFPQYAYVAARRGIPAEVNVLGSAMFFGAIALVLGVQLWRYWRNRRWATL</sequence>
<evidence type="ECO:0000256" key="4">
    <source>
        <dbReference type="ARBA" id="ARBA00022475"/>
    </source>
</evidence>
<protein>
    <submittedName>
        <fullName evidence="11">Spermidine/putrescine transport system permease protein</fullName>
    </submittedName>
</protein>
<evidence type="ECO:0000256" key="5">
    <source>
        <dbReference type="ARBA" id="ARBA00022692"/>
    </source>
</evidence>
<dbReference type="GO" id="GO:0005886">
    <property type="term" value="C:plasma membrane"/>
    <property type="evidence" value="ECO:0007669"/>
    <property type="project" value="UniProtKB-SubCell"/>
</dbReference>
<keyword evidence="5 8" id="KW-0812">Transmembrane</keyword>
<dbReference type="InterPro" id="IPR051789">
    <property type="entry name" value="Bact_Polyamine_Transport"/>
</dbReference>
<evidence type="ECO:0000256" key="6">
    <source>
        <dbReference type="ARBA" id="ARBA00022989"/>
    </source>
</evidence>
<keyword evidence="7 8" id="KW-0472">Membrane</keyword>
<comment type="caution">
    <text evidence="11">The sequence shown here is derived from an EMBL/GenBank/DDBJ whole genome shotgun (WGS) entry which is preliminary data.</text>
</comment>
<dbReference type="PANTHER" id="PTHR43848">
    <property type="entry name" value="PUTRESCINE TRANSPORT SYSTEM PERMEASE PROTEIN POTI"/>
    <property type="match status" value="1"/>
</dbReference>
<evidence type="ECO:0000256" key="9">
    <source>
        <dbReference type="SAM" id="MobiDB-lite"/>
    </source>
</evidence>
<dbReference type="PROSITE" id="PS50928">
    <property type="entry name" value="ABC_TM1"/>
    <property type="match status" value="1"/>
</dbReference>
<dbReference type="Gene3D" id="1.10.3720.10">
    <property type="entry name" value="MetI-like"/>
    <property type="match status" value="1"/>
</dbReference>
<dbReference type="Pfam" id="PF00528">
    <property type="entry name" value="BPD_transp_1"/>
    <property type="match status" value="1"/>
</dbReference>
<evidence type="ECO:0000256" key="3">
    <source>
        <dbReference type="ARBA" id="ARBA00022448"/>
    </source>
</evidence>
<evidence type="ECO:0000313" key="11">
    <source>
        <dbReference type="EMBL" id="NYJ78441.1"/>
    </source>
</evidence>
<feature type="domain" description="ABC transmembrane type-1" evidence="10">
    <location>
        <begin position="89"/>
        <end position="278"/>
    </location>
</feature>
<dbReference type="Proteomes" id="UP000535437">
    <property type="component" value="Unassembled WGS sequence"/>
</dbReference>
<dbReference type="RefSeq" id="WP_179541784.1">
    <property type="nucleotide sequence ID" value="NZ_BAAALL010000005.1"/>
</dbReference>
<name>A0A7Z0K988_9MICC</name>
<dbReference type="InterPro" id="IPR000515">
    <property type="entry name" value="MetI-like"/>
</dbReference>
<dbReference type="PRINTS" id="PR00173">
    <property type="entry name" value="EDTRNSPORT"/>
</dbReference>
<feature type="region of interest" description="Disordered" evidence="9">
    <location>
        <begin position="1"/>
        <end position="24"/>
    </location>
</feature>
<evidence type="ECO:0000256" key="2">
    <source>
        <dbReference type="ARBA" id="ARBA00007069"/>
    </source>
</evidence>
<organism evidence="11 12">
    <name type="scientific">Nesterenkonia xinjiangensis</name>
    <dbReference type="NCBI Taxonomy" id="225327"/>
    <lineage>
        <taxon>Bacteria</taxon>
        <taxon>Bacillati</taxon>
        <taxon>Actinomycetota</taxon>
        <taxon>Actinomycetes</taxon>
        <taxon>Micrococcales</taxon>
        <taxon>Micrococcaceae</taxon>
        <taxon>Nesterenkonia</taxon>
    </lineage>
</organism>
<evidence type="ECO:0000256" key="1">
    <source>
        <dbReference type="ARBA" id="ARBA00004651"/>
    </source>
</evidence>
<reference evidence="11 12" key="1">
    <citation type="submission" date="2020-07" db="EMBL/GenBank/DDBJ databases">
        <title>Sequencing the genomes of 1000 actinobacteria strains.</title>
        <authorList>
            <person name="Klenk H.-P."/>
        </authorList>
    </citation>
    <scope>NUCLEOTIDE SEQUENCE [LARGE SCALE GENOMIC DNA]</scope>
    <source>
        <strain evidence="11 12">DSM 15475</strain>
    </source>
</reference>
<feature type="compositionally biased region" description="Polar residues" evidence="9">
    <location>
        <begin position="1"/>
        <end position="11"/>
    </location>
</feature>
<feature type="transmembrane region" description="Helical" evidence="8">
    <location>
        <begin position="260"/>
        <end position="282"/>
    </location>
</feature>
<keyword evidence="6 8" id="KW-1133">Transmembrane helix</keyword>
<dbReference type="PANTHER" id="PTHR43848:SF2">
    <property type="entry name" value="PUTRESCINE TRANSPORT SYSTEM PERMEASE PROTEIN POTI"/>
    <property type="match status" value="1"/>
</dbReference>
<accession>A0A7Z0K988</accession>
<feature type="transmembrane region" description="Helical" evidence="8">
    <location>
        <begin position="201"/>
        <end position="226"/>
    </location>
</feature>
<dbReference type="EMBL" id="JACCFY010000001">
    <property type="protein sequence ID" value="NYJ78441.1"/>
    <property type="molecule type" value="Genomic_DNA"/>
</dbReference>
<evidence type="ECO:0000313" key="12">
    <source>
        <dbReference type="Proteomes" id="UP000535437"/>
    </source>
</evidence>
<keyword evidence="4" id="KW-1003">Cell membrane</keyword>